<organism evidence="1 2">
    <name type="scientific">Trichothecium roseum</name>
    <dbReference type="NCBI Taxonomy" id="47278"/>
    <lineage>
        <taxon>Eukaryota</taxon>
        <taxon>Fungi</taxon>
        <taxon>Dikarya</taxon>
        <taxon>Ascomycota</taxon>
        <taxon>Pezizomycotina</taxon>
        <taxon>Sordariomycetes</taxon>
        <taxon>Hypocreomycetidae</taxon>
        <taxon>Hypocreales</taxon>
        <taxon>Hypocreales incertae sedis</taxon>
        <taxon>Trichothecium</taxon>
    </lineage>
</organism>
<accession>A0ACC0V8V4</accession>
<comment type="caution">
    <text evidence="1">The sequence shown here is derived from an EMBL/GenBank/DDBJ whole genome shotgun (WGS) entry which is preliminary data.</text>
</comment>
<dbReference type="EMBL" id="CM047941">
    <property type="protein sequence ID" value="KAI9902847.1"/>
    <property type="molecule type" value="Genomic_DNA"/>
</dbReference>
<gene>
    <name evidence="1" type="ORF">N3K66_002199</name>
</gene>
<proteinExistence type="predicted"/>
<evidence type="ECO:0000313" key="1">
    <source>
        <dbReference type="EMBL" id="KAI9902847.1"/>
    </source>
</evidence>
<dbReference type="Proteomes" id="UP001163324">
    <property type="component" value="Chromosome 2"/>
</dbReference>
<sequence>MGDPGRPRLAACTRCVQLNRECVRPDVHVGRQKGIKNKRVGLDKALYQVEQAVKRVNGGGEPRMEDDRVMTRLRELLYAAEGSGFGTSAHREYSQSAATVGSGGDMEASSSEDESHQDSTLAGMPSYGEENLAVDDAENPLQLLARASYFQPAEEPRKKDTPPQLPTVAVHQRPHLRPPEKSRVNDVQRFFSSAKANLDVGDDIDPISLGLVTMEEADTLFSFFHSKLAHTRWGLDPRIYTMEYTRSRSCFLLASIMAGSALFMPSAAALSRRLSNHVRTLANRVMTRRHRSVEIVLAFMINVPWMSPGVHSTSDETCQYVAEANTVAIDLSLHKVLVSPEMLGPGSRMTLARGECIDPRAALEMDGHEDVDPGSERGVLLLRGRERAWLALFVLERGMALARGRPFIVPKTRFLKDCDNWHKSQLAEAQDAHLLSMAVLRRDLDDVLKTVRSLCDSSQAVASDGSLIAQSIESAIENFFNVWYSTWGVSMERGPERRLPPYVEILVTHTRLSIYGGVINHPTAPLEVRRFFRTAGLSSALNVLRTAIQGEAQLQSMPNNTTIMISFAACFALTLSAYATTTGSNLAPSVRKLIDEAGGVLERVGAVTEHRNGLSTMYGQHLRYIVRRAARGRTGRTVTATSSQSQISPPAAPIPAMLDQSPMGQEVTMEQAQPHPHHHRPQHPQQHLLWPETLPLSTMSDDQIMQVLNQPGNEFAPSFQGLSWDDMSNFDWLHWPEFGS</sequence>
<reference evidence="1" key="1">
    <citation type="submission" date="2022-10" db="EMBL/GenBank/DDBJ databases">
        <title>Complete Genome of Trichothecium roseum strain YXFP-22015, a Plant Pathogen Isolated from Citrus.</title>
        <authorList>
            <person name="Wang Y."/>
            <person name="Zhu L."/>
        </authorList>
    </citation>
    <scope>NUCLEOTIDE SEQUENCE</scope>
    <source>
        <strain evidence="1">YXFP-22015</strain>
    </source>
</reference>
<protein>
    <submittedName>
        <fullName evidence="1">Uncharacterized protein</fullName>
    </submittedName>
</protein>
<keyword evidence="2" id="KW-1185">Reference proteome</keyword>
<name>A0ACC0V8V4_9HYPO</name>
<evidence type="ECO:0000313" key="2">
    <source>
        <dbReference type="Proteomes" id="UP001163324"/>
    </source>
</evidence>